<gene>
    <name evidence="4" type="ORF">SAMN02745120_0351</name>
</gene>
<proteinExistence type="inferred from homology"/>
<evidence type="ECO:0000313" key="4">
    <source>
        <dbReference type="EMBL" id="SKB25808.1"/>
    </source>
</evidence>
<organism evidence="4 5">
    <name type="scientific">Acetoanaerobium noterae</name>
    <dbReference type="NCBI Taxonomy" id="745369"/>
    <lineage>
        <taxon>Bacteria</taxon>
        <taxon>Bacillati</taxon>
        <taxon>Bacillota</taxon>
        <taxon>Clostridia</taxon>
        <taxon>Peptostreptococcales</taxon>
        <taxon>Filifactoraceae</taxon>
        <taxon>Acetoanaerobium</taxon>
    </lineage>
</organism>
<dbReference type="CDD" id="cd04665">
    <property type="entry name" value="NUDIX_RppH"/>
    <property type="match status" value="1"/>
</dbReference>
<dbReference type="InterPro" id="IPR015797">
    <property type="entry name" value="NUDIX_hydrolase-like_dom_sf"/>
</dbReference>
<evidence type="ECO:0000256" key="2">
    <source>
        <dbReference type="ARBA" id="ARBA00022801"/>
    </source>
</evidence>
<dbReference type="PROSITE" id="PS51462">
    <property type="entry name" value="NUDIX"/>
    <property type="match status" value="1"/>
</dbReference>
<dbReference type="Gene3D" id="3.90.79.10">
    <property type="entry name" value="Nucleoside Triphosphate Pyrophosphohydrolase"/>
    <property type="match status" value="1"/>
</dbReference>
<dbReference type="GO" id="GO:0016787">
    <property type="term" value="F:hydrolase activity"/>
    <property type="evidence" value="ECO:0007669"/>
    <property type="project" value="UniProtKB-KW"/>
</dbReference>
<protein>
    <submittedName>
        <fullName evidence="4">8-oxo-dGTP diphosphatase</fullName>
    </submittedName>
</protein>
<dbReference type="PANTHER" id="PTHR43736">
    <property type="entry name" value="ADP-RIBOSE PYROPHOSPHATASE"/>
    <property type="match status" value="1"/>
</dbReference>
<dbReference type="InterPro" id="IPR020084">
    <property type="entry name" value="NUDIX_hydrolase_CS"/>
</dbReference>
<reference evidence="5" key="1">
    <citation type="submission" date="2017-02" db="EMBL/GenBank/DDBJ databases">
        <authorList>
            <person name="Varghese N."/>
            <person name="Submissions S."/>
        </authorList>
    </citation>
    <scope>NUCLEOTIDE SEQUENCE [LARGE SCALE GENOMIC DNA]</scope>
    <source>
        <strain evidence="5">ATCC 35199</strain>
    </source>
</reference>
<accession>A0A1T4ZSZ4</accession>
<keyword evidence="5" id="KW-1185">Reference proteome</keyword>
<sequence length="146" mass="17232">MKLKVKFYNEINDKDLKFAVIMARYDNRWIFCKHKERETYEMPGGHREVDETIVDTAKRELQEETGAIEFEIQPISVYSVTGKNRVNSNGNETFGMLFYAEVHSFKDTLEDEIEKIEFFSNLPSNLTYPEIQPYLYTKVIEIKGKK</sequence>
<dbReference type="Pfam" id="PF00293">
    <property type="entry name" value="NUDIX"/>
    <property type="match status" value="1"/>
</dbReference>
<dbReference type="InterPro" id="IPR000086">
    <property type="entry name" value="NUDIX_hydrolase_dom"/>
</dbReference>
<dbReference type="AlphaFoldDB" id="A0A1T4ZSZ4"/>
<dbReference type="EMBL" id="FUYN01000001">
    <property type="protein sequence ID" value="SKB25808.1"/>
    <property type="molecule type" value="Genomic_DNA"/>
</dbReference>
<keyword evidence="2" id="KW-0378">Hydrolase</keyword>
<dbReference type="SUPFAM" id="SSF55811">
    <property type="entry name" value="Nudix"/>
    <property type="match status" value="1"/>
</dbReference>
<comment type="similarity">
    <text evidence="1">Belongs to the Nudix hydrolase family.</text>
</comment>
<dbReference type="PROSITE" id="PS00893">
    <property type="entry name" value="NUDIX_BOX"/>
    <property type="match status" value="1"/>
</dbReference>
<dbReference type="Proteomes" id="UP000243406">
    <property type="component" value="Unassembled WGS sequence"/>
</dbReference>
<feature type="domain" description="Nudix hydrolase" evidence="3">
    <location>
        <begin position="13"/>
        <end position="141"/>
    </location>
</feature>
<evidence type="ECO:0000259" key="3">
    <source>
        <dbReference type="PROSITE" id="PS51462"/>
    </source>
</evidence>
<evidence type="ECO:0000256" key="1">
    <source>
        <dbReference type="ARBA" id="ARBA00005582"/>
    </source>
</evidence>
<dbReference type="InterPro" id="IPR014078">
    <property type="entry name" value="Nudix_YtkD"/>
</dbReference>
<dbReference type="PANTHER" id="PTHR43736:SF1">
    <property type="entry name" value="DIHYDRONEOPTERIN TRIPHOSPHATE DIPHOSPHATASE"/>
    <property type="match status" value="1"/>
</dbReference>
<dbReference type="OrthoDB" id="9131041at2"/>
<name>A0A1T4ZSZ4_9FIRM</name>
<evidence type="ECO:0000313" key="5">
    <source>
        <dbReference type="Proteomes" id="UP000243406"/>
    </source>
</evidence>